<dbReference type="AlphaFoldDB" id="A0A915M099"/>
<evidence type="ECO:0000313" key="3">
    <source>
        <dbReference type="WBParaSite" id="scaffold2128_cov145.g4310"/>
    </source>
</evidence>
<accession>A0A915M099</accession>
<protein>
    <submittedName>
        <fullName evidence="3">PAZ domain-containing protein</fullName>
    </submittedName>
</protein>
<dbReference type="InterPro" id="IPR003100">
    <property type="entry name" value="PAZ_dom"/>
</dbReference>
<dbReference type="Proteomes" id="UP000887561">
    <property type="component" value="Unplaced"/>
</dbReference>
<dbReference type="InterPro" id="IPR036085">
    <property type="entry name" value="PAZ_dom_sf"/>
</dbReference>
<organism evidence="2 3">
    <name type="scientific">Meloidogyne javanica</name>
    <name type="common">Root-knot nematode worm</name>
    <dbReference type="NCBI Taxonomy" id="6303"/>
    <lineage>
        <taxon>Eukaryota</taxon>
        <taxon>Metazoa</taxon>
        <taxon>Ecdysozoa</taxon>
        <taxon>Nematoda</taxon>
        <taxon>Chromadorea</taxon>
        <taxon>Rhabditida</taxon>
        <taxon>Tylenchina</taxon>
        <taxon>Tylenchomorpha</taxon>
        <taxon>Tylenchoidea</taxon>
        <taxon>Meloidogynidae</taxon>
        <taxon>Meloidogyninae</taxon>
        <taxon>Meloidogyne</taxon>
        <taxon>Meloidogyne incognita group</taxon>
    </lineage>
</organism>
<evidence type="ECO:0000259" key="1">
    <source>
        <dbReference type="PROSITE" id="PS50821"/>
    </source>
</evidence>
<proteinExistence type="predicted"/>
<keyword evidence="2" id="KW-1185">Reference proteome</keyword>
<dbReference type="CDD" id="cd02846">
    <property type="entry name" value="PAZ_argonaute_like"/>
    <property type="match status" value="1"/>
</dbReference>
<reference evidence="3" key="1">
    <citation type="submission" date="2022-11" db="UniProtKB">
        <authorList>
            <consortium name="WormBaseParasite"/>
        </authorList>
    </citation>
    <scope>IDENTIFICATION</scope>
</reference>
<evidence type="ECO:0000313" key="2">
    <source>
        <dbReference type="Proteomes" id="UP000887561"/>
    </source>
</evidence>
<dbReference type="PROSITE" id="PS50821">
    <property type="entry name" value="PAZ"/>
    <property type="match status" value="1"/>
</dbReference>
<dbReference type="PANTHER" id="PTHR22891">
    <property type="entry name" value="EUKARYOTIC TRANSLATION INITIATION FACTOR 2C"/>
    <property type="match status" value="1"/>
</dbReference>
<feature type="domain" description="PAZ" evidence="1">
    <location>
        <begin position="1"/>
        <end position="87"/>
    </location>
</feature>
<dbReference type="GO" id="GO:0003723">
    <property type="term" value="F:RNA binding"/>
    <property type="evidence" value="ECO:0007669"/>
    <property type="project" value="InterPro"/>
</dbReference>
<dbReference type="Gene3D" id="2.170.260.10">
    <property type="entry name" value="paz domain"/>
    <property type="match status" value="1"/>
</dbReference>
<name>A0A915M099_MELJA</name>
<dbReference type="SUPFAM" id="SSF101690">
    <property type="entry name" value="PAZ domain"/>
    <property type="match status" value="1"/>
</dbReference>
<dbReference type="WBParaSite" id="scaffold2128_cov145.g4310">
    <property type="protein sequence ID" value="scaffold2128_cov145.g4310"/>
    <property type="gene ID" value="scaffold2128_cov145.g4310"/>
</dbReference>
<dbReference type="Pfam" id="PF02170">
    <property type="entry name" value="PAZ"/>
    <property type="match status" value="1"/>
</dbReference>
<sequence length="124" mass="14531">MLGLFVATNHSEKRRIFEIYGLSATNLHTEFIQREGNTRISLFEYYTQQYAIDFEFPEWPLLINKYSIGPNNYGFRYFPMEVCSILDNQRVNSDQQDGQMIGEMIRKTAIPPAELKKQNALLKN</sequence>